<dbReference type="AlphaFoldDB" id="A0A5N6K1M9"/>
<feature type="compositionally biased region" description="Low complexity" evidence="1">
    <location>
        <begin position="119"/>
        <end position="138"/>
    </location>
</feature>
<evidence type="ECO:0000313" key="3">
    <source>
        <dbReference type="EMBL" id="KAB8296066.1"/>
    </source>
</evidence>
<proteinExistence type="predicted"/>
<keyword evidence="2" id="KW-0472">Membrane</keyword>
<evidence type="ECO:0000256" key="1">
    <source>
        <dbReference type="SAM" id="MobiDB-lite"/>
    </source>
</evidence>
<evidence type="ECO:0000313" key="4">
    <source>
        <dbReference type="Proteomes" id="UP000326757"/>
    </source>
</evidence>
<feature type="transmembrane region" description="Helical" evidence="2">
    <location>
        <begin position="13"/>
        <end position="34"/>
    </location>
</feature>
<reference evidence="3 4" key="1">
    <citation type="submission" date="2019-06" db="EMBL/GenBank/DDBJ databases">
        <title>Genome Sequence of the Brown Rot Fungal Pathogen Monilinia laxa.</title>
        <authorList>
            <person name="De Miccolis Angelini R.M."/>
            <person name="Landi L."/>
            <person name="Abate D."/>
            <person name="Pollastro S."/>
            <person name="Romanazzi G."/>
            <person name="Faretra F."/>
        </authorList>
    </citation>
    <scope>NUCLEOTIDE SEQUENCE [LARGE SCALE GENOMIC DNA]</scope>
    <source>
        <strain evidence="3 4">Mlax316</strain>
    </source>
</reference>
<keyword evidence="4" id="KW-1185">Reference proteome</keyword>
<organism evidence="3 4">
    <name type="scientific">Monilinia laxa</name>
    <name type="common">Brown rot fungus</name>
    <name type="synonym">Sclerotinia laxa</name>
    <dbReference type="NCBI Taxonomy" id="61186"/>
    <lineage>
        <taxon>Eukaryota</taxon>
        <taxon>Fungi</taxon>
        <taxon>Dikarya</taxon>
        <taxon>Ascomycota</taxon>
        <taxon>Pezizomycotina</taxon>
        <taxon>Leotiomycetes</taxon>
        <taxon>Helotiales</taxon>
        <taxon>Sclerotiniaceae</taxon>
        <taxon>Monilinia</taxon>
    </lineage>
</organism>
<feature type="compositionally biased region" description="Polar residues" evidence="1">
    <location>
        <begin position="392"/>
        <end position="426"/>
    </location>
</feature>
<dbReference type="EMBL" id="VIGI01000009">
    <property type="protein sequence ID" value="KAB8296066.1"/>
    <property type="molecule type" value="Genomic_DNA"/>
</dbReference>
<feature type="compositionally biased region" description="Basic and acidic residues" evidence="1">
    <location>
        <begin position="495"/>
        <end position="508"/>
    </location>
</feature>
<name>A0A5N6K1M9_MONLA</name>
<feature type="region of interest" description="Disordered" evidence="1">
    <location>
        <begin position="164"/>
        <end position="184"/>
    </location>
</feature>
<feature type="region of interest" description="Disordered" evidence="1">
    <location>
        <begin position="358"/>
        <end position="523"/>
    </location>
</feature>
<protein>
    <submittedName>
        <fullName evidence="3">Uncharacterized protein</fullName>
    </submittedName>
</protein>
<accession>A0A5N6K1M9</accession>
<dbReference type="PANTHER" id="PTHR40623">
    <property type="entry name" value="INTEGRAL MEMBRANE PROTEIN"/>
    <property type="match status" value="1"/>
</dbReference>
<feature type="region of interest" description="Disordered" evidence="1">
    <location>
        <begin position="251"/>
        <end position="333"/>
    </location>
</feature>
<dbReference type="Proteomes" id="UP000326757">
    <property type="component" value="Unassembled WGS sequence"/>
</dbReference>
<feature type="region of interest" description="Disordered" evidence="1">
    <location>
        <begin position="108"/>
        <end position="150"/>
    </location>
</feature>
<feature type="compositionally biased region" description="Low complexity" evidence="1">
    <location>
        <begin position="479"/>
        <end position="494"/>
    </location>
</feature>
<feature type="compositionally biased region" description="Low complexity" evidence="1">
    <location>
        <begin position="279"/>
        <end position="293"/>
    </location>
</feature>
<sequence>MGWFGSQDLSAKFGIVLGGLFAIVFTAALIKVWYNKRRLARNIKIEELEKANSTQERLNIEDLGEGDLFGIRAIERGFFGGVSQSRSNSPAQSMFGPPSTTAIDLSAASSNVEADRGQSAASNSSSNSLSRSSSEISAPKSIKHKPMPLRLQPSEAEIRRSTMSNAGGSYIPPPQTKDTQSQAKSFDVHFGRPSVIESPSIRPQSDDELSQLQCEGEVPRNFMFLAGQHSSVRSQAGSIYGSAEISPENLAGIPKLPTPPAPTHVFGFPQVHQRPQSVSPEEPSSNESSPSPNFTVPSIPSPYKKSYQPTTLQHEPGTNTKRRSYQPTHQFEPQPEELLYTRYRELSLAPSTPTARISILDEPSSHPRPHSEHPLNSNPAPRGRPTHRKTHSNSSITHTKQHNHVQISRTNDSIRLSQKSSQVQNHRLSKDRDLIYYDPTSRPSARTRSGSVQGRAVDFDRPRESPFSNSNAILGGSSGESFSSASSVSTGGSRDSSREGRGRGRSESVGEMEANDGDRNHRRGRSIVGETIVEVLTPMTSRGERFDASHMLMDMSRGNCIYYVYTMMVVWDIKGSAYTYERRRDPEILELGLYSI</sequence>
<keyword evidence="2" id="KW-0812">Transmembrane</keyword>
<dbReference type="OrthoDB" id="5361354at2759"/>
<feature type="compositionally biased region" description="Basic and acidic residues" evidence="1">
    <location>
        <begin position="363"/>
        <end position="373"/>
    </location>
</feature>
<keyword evidence="2" id="KW-1133">Transmembrane helix</keyword>
<comment type="caution">
    <text evidence="3">The sequence shown here is derived from an EMBL/GenBank/DDBJ whole genome shotgun (WGS) entry which is preliminary data.</text>
</comment>
<dbReference type="PANTHER" id="PTHR40623:SF1">
    <property type="match status" value="1"/>
</dbReference>
<evidence type="ECO:0000256" key="2">
    <source>
        <dbReference type="SAM" id="Phobius"/>
    </source>
</evidence>
<feature type="compositionally biased region" description="Polar residues" evidence="1">
    <location>
        <begin position="307"/>
        <end position="331"/>
    </location>
</feature>
<gene>
    <name evidence="3" type="ORF">EYC80_008873</name>
</gene>
<feature type="compositionally biased region" description="Polar residues" evidence="1">
    <location>
        <begin position="441"/>
        <end position="452"/>
    </location>
</feature>